<keyword evidence="1" id="KW-0614">Plasmid</keyword>
<protein>
    <submittedName>
        <fullName evidence="1">Baseplate protein</fullName>
    </submittedName>
</protein>
<dbReference type="AlphaFoldDB" id="A0A5B9AVB8"/>
<evidence type="ECO:0000313" key="2">
    <source>
        <dbReference type="Proteomes" id="UP000321299"/>
    </source>
</evidence>
<gene>
    <name evidence="1" type="ORF">FTV93_29495</name>
</gene>
<accession>A0A5B9AVB8</accession>
<reference evidence="1 2" key="1">
    <citation type="submission" date="2019-08" db="EMBL/GenBank/DDBJ databases">
        <title>Plasmid- and chromosome-located mcr-3 in mcr-1-positive Escherichia coli from diseased swine, Taiwan.</title>
        <authorList>
            <person name="Hsu C.-Y."/>
            <person name="Huang W.-C."/>
            <person name="Lauderdale T.-L."/>
        </authorList>
    </citation>
    <scope>NUCLEOTIDE SEQUENCE [LARGE SCALE GENOMIC DNA]</scope>
    <source>
        <strain evidence="1 2">NCYU-26-73</strain>
        <plasmid evidence="2">pncyu-26-73-5</plasmid>
    </source>
</reference>
<dbReference type="EMBL" id="CP042620">
    <property type="protein sequence ID" value="QED76578.1"/>
    <property type="molecule type" value="Genomic_DNA"/>
</dbReference>
<sequence>MGYSRLDDRYIEDDILRALFHQEMIKRVSEYHPDNFQYTIKIDEVYRSDTASYRAYGNADLRWVFRVLVGHESEMEEMPAGTTLTLPDVAWLRNKIRDYAGAEPEIKNA</sequence>
<evidence type="ECO:0000313" key="1">
    <source>
        <dbReference type="EMBL" id="QED76578.1"/>
    </source>
</evidence>
<proteinExistence type="predicted"/>
<dbReference type="Proteomes" id="UP000321299">
    <property type="component" value="Plasmid pNCYU-26-73-5"/>
</dbReference>
<geneLocation type="plasmid" evidence="2">
    <name>pncyu-26-73-5</name>
</geneLocation>
<organism evidence="1 2">
    <name type="scientific">Escherichia coli</name>
    <dbReference type="NCBI Taxonomy" id="562"/>
    <lineage>
        <taxon>Bacteria</taxon>
        <taxon>Pseudomonadati</taxon>
        <taxon>Pseudomonadota</taxon>
        <taxon>Gammaproteobacteria</taxon>
        <taxon>Enterobacterales</taxon>
        <taxon>Enterobacteriaceae</taxon>
        <taxon>Escherichia</taxon>
    </lineage>
</organism>
<name>A0A5B9AVB8_ECOLX</name>
<reference evidence="1 2" key="2">
    <citation type="submission" date="2019-08" db="EMBL/GenBank/DDBJ databases">
        <authorList>
            <person name="Chen F.-J."/>
            <person name="Wu H.-C."/>
            <person name="Liao Y.-C."/>
            <person name="Kuo S.-C."/>
        </authorList>
    </citation>
    <scope>NUCLEOTIDE SEQUENCE [LARGE SCALE GENOMIC DNA]</scope>
    <source>
        <strain evidence="1 2">NCYU-26-73</strain>
        <plasmid evidence="2">pncyu-26-73-5</plasmid>
    </source>
</reference>